<accession>A0A078AYV8</accession>
<feature type="domain" description="Cyclic nucleotide-binding" evidence="10">
    <location>
        <begin position="693"/>
        <end position="767"/>
    </location>
</feature>
<dbReference type="Proteomes" id="UP000039865">
    <property type="component" value="Unassembled WGS sequence"/>
</dbReference>
<dbReference type="CDD" id="cd00038">
    <property type="entry name" value="CAP_ED"/>
    <property type="match status" value="1"/>
</dbReference>
<dbReference type="InterPro" id="IPR003938">
    <property type="entry name" value="K_chnl_volt-dep_EAG/ELK/ERG"/>
</dbReference>
<dbReference type="GO" id="GO:0016020">
    <property type="term" value="C:membrane"/>
    <property type="evidence" value="ECO:0007669"/>
    <property type="project" value="UniProtKB-SubCell"/>
</dbReference>
<feature type="compositionally biased region" description="Polar residues" evidence="8">
    <location>
        <begin position="119"/>
        <end position="134"/>
    </location>
</feature>
<proteinExistence type="predicted"/>
<feature type="region of interest" description="Disordered" evidence="8">
    <location>
        <begin position="311"/>
        <end position="339"/>
    </location>
</feature>
<keyword evidence="6 9" id="KW-0472">Membrane</keyword>
<feature type="transmembrane region" description="Helical" evidence="9">
    <location>
        <begin position="400"/>
        <end position="421"/>
    </location>
</feature>
<dbReference type="OMA" id="PEDWIIN"/>
<reference evidence="11 12" key="1">
    <citation type="submission" date="2014-06" db="EMBL/GenBank/DDBJ databases">
        <authorList>
            <person name="Swart Estienne"/>
        </authorList>
    </citation>
    <scope>NUCLEOTIDE SEQUENCE [LARGE SCALE GENOMIC DNA]</scope>
    <source>
        <strain evidence="11 12">130c</strain>
    </source>
</reference>
<keyword evidence="5" id="KW-0406">Ion transport</keyword>
<name>A0A078AYV8_STYLE</name>
<keyword evidence="4 9" id="KW-1133">Transmembrane helix</keyword>
<dbReference type="PANTHER" id="PTHR47823:SF9">
    <property type="entry name" value="CHROMOSOME UNDETERMINED SCAFFOLD_10, WHOLE GENOME SHOTGUN SEQUENCE"/>
    <property type="match status" value="1"/>
</dbReference>
<dbReference type="InterPro" id="IPR018490">
    <property type="entry name" value="cNMP-bd_dom_sf"/>
</dbReference>
<dbReference type="InterPro" id="IPR014710">
    <property type="entry name" value="RmlC-like_jellyroll"/>
</dbReference>
<feature type="transmembrane region" description="Helical" evidence="9">
    <location>
        <begin position="560"/>
        <end position="579"/>
    </location>
</feature>
<evidence type="ECO:0000256" key="8">
    <source>
        <dbReference type="SAM" id="MobiDB-lite"/>
    </source>
</evidence>
<gene>
    <name evidence="11" type="primary">Contig16079.g17138</name>
    <name evidence="11" type="ORF">STYLEM_15466</name>
</gene>
<feature type="compositionally biased region" description="Basic and acidic residues" evidence="8">
    <location>
        <begin position="987"/>
        <end position="997"/>
    </location>
</feature>
<dbReference type="Pfam" id="PF00520">
    <property type="entry name" value="Ion_trans"/>
    <property type="match status" value="1"/>
</dbReference>
<feature type="transmembrane region" description="Helical" evidence="9">
    <location>
        <begin position="591"/>
        <end position="615"/>
    </location>
</feature>
<feature type="compositionally biased region" description="Polar residues" evidence="8">
    <location>
        <begin position="922"/>
        <end position="935"/>
    </location>
</feature>
<feature type="region of interest" description="Disordered" evidence="8">
    <location>
        <begin position="115"/>
        <end position="134"/>
    </location>
</feature>
<feature type="region of interest" description="Disordered" evidence="8">
    <location>
        <begin position="241"/>
        <end position="273"/>
    </location>
</feature>
<organism evidence="11 12">
    <name type="scientific">Stylonychia lemnae</name>
    <name type="common">Ciliate</name>
    <dbReference type="NCBI Taxonomy" id="5949"/>
    <lineage>
        <taxon>Eukaryota</taxon>
        <taxon>Sar</taxon>
        <taxon>Alveolata</taxon>
        <taxon>Ciliophora</taxon>
        <taxon>Intramacronucleata</taxon>
        <taxon>Spirotrichea</taxon>
        <taxon>Stichotrichia</taxon>
        <taxon>Sporadotrichida</taxon>
        <taxon>Oxytrichidae</taxon>
        <taxon>Stylonychinae</taxon>
        <taxon>Stylonychia</taxon>
    </lineage>
</organism>
<evidence type="ECO:0000313" key="11">
    <source>
        <dbReference type="EMBL" id="CDW86372.1"/>
    </source>
</evidence>
<evidence type="ECO:0000256" key="9">
    <source>
        <dbReference type="SAM" id="Phobius"/>
    </source>
</evidence>
<feature type="region of interest" description="Disordered" evidence="8">
    <location>
        <begin position="972"/>
        <end position="997"/>
    </location>
</feature>
<evidence type="ECO:0000256" key="1">
    <source>
        <dbReference type="ARBA" id="ARBA00004141"/>
    </source>
</evidence>
<dbReference type="GO" id="GO:0005249">
    <property type="term" value="F:voltage-gated potassium channel activity"/>
    <property type="evidence" value="ECO:0007669"/>
    <property type="project" value="InterPro"/>
</dbReference>
<feature type="compositionally biased region" description="Basic and acidic residues" evidence="8">
    <location>
        <begin position="56"/>
        <end position="68"/>
    </location>
</feature>
<evidence type="ECO:0000313" key="12">
    <source>
        <dbReference type="Proteomes" id="UP000039865"/>
    </source>
</evidence>
<feature type="compositionally biased region" description="Basic and acidic residues" evidence="8">
    <location>
        <begin position="321"/>
        <end position="331"/>
    </location>
</feature>
<dbReference type="EMBL" id="CCKQ01014590">
    <property type="protein sequence ID" value="CDW86372.1"/>
    <property type="molecule type" value="Genomic_DNA"/>
</dbReference>
<dbReference type="PANTHER" id="PTHR47823">
    <property type="entry name" value="ION_TRANS DOMAIN-CONTAINING PROTEIN"/>
    <property type="match status" value="1"/>
</dbReference>
<dbReference type="PROSITE" id="PS50042">
    <property type="entry name" value="CNMP_BINDING_3"/>
    <property type="match status" value="1"/>
</dbReference>
<evidence type="ECO:0000259" key="10">
    <source>
        <dbReference type="PROSITE" id="PS50042"/>
    </source>
</evidence>
<dbReference type="Gene3D" id="2.60.120.10">
    <property type="entry name" value="Jelly Rolls"/>
    <property type="match status" value="1"/>
</dbReference>
<evidence type="ECO:0000256" key="4">
    <source>
        <dbReference type="ARBA" id="ARBA00022989"/>
    </source>
</evidence>
<evidence type="ECO:0000256" key="3">
    <source>
        <dbReference type="ARBA" id="ARBA00022692"/>
    </source>
</evidence>
<feature type="transmembrane region" description="Helical" evidence="9">
    <location>
        <begin position="516"/>
        <end position="540"/>
    </location>
</feature>
<keyword evidence="3 9" id="KW-0812">Transmembrane</keyword>
<protein>
    <submittedName>
        <fullName evidence="11">Cation channel family protein</fullName>
    </submittedName>
</protein>
<evidence type="ECO:0000256" key="2">
    <source>
        <dbReference type="ARBA" id="ARBA00022448"/>
    </source>
</evidence>
<evidence type="ECO:0000256" key="6">
    <source>
        <dbReference type="ARBA" id="ARBA00023136"/>
    </source>
</evidence>
<dbReference type="AlphaFoldDB" id="A0A078AYV8"/>
<keyword evidence="7" id="KW-0407">Ion channel</keyword>
<dbReference type="InterPro" id="IPR000595">
    <property type="entry name" value="cNMP-bd_dom"/>
</dbReference>
<feature type="region of interest" description="Disordered" evidence="8">
    <location>
        <begin position="922"/>
        <end position="952"/>
    </location>
</feature>
<dbReference type="FunFam" id="1.10.287.70:FF:000123">
    <property type="entry name" value="Potassium channel KAT3"/>
    <property type="match status" value="1"/>
</dbReference>
<dbReference type="Gene3D" id="1.10.287.70">
    <property type="match status" value="1"/>
</dbReference>
<keyword evidence="2" id="KW-0813">Transport</keyword>
<dbReference type="InParanoid" id="A0A078AYV8"/>
<dbReference type="SUPFAM" id="SSF51206">
    <property type="entry name" value="cAMP-binding domain-like"/>
    <property type="match status" value="1"/>
</dbReference>
<dbReference type="SUPFAM" id="SSF81324">
    <property type="entry name" value="Voltage-gated potassium channels"/>
    <property type="match status" value="1"/>
</dbReference>
<evidence type="ECO:0000256" key="5">
    <source>
        <dbReference type="ARBA" id="ARBA00023065"/>
    </source>
</evidence>
<feature type="compositionally biased region" description="Basic and acidic residues" evidence="8">
    <location>
        <begin position="249"/>
        <end position="271"/>
    </location>
</feature>
<dbReference type="PRINTS" id="PR01463">
    <property type="entry name" value="EAGCHANLFMLY"/>
</dbReference>
<comment type="subcellular location">
    <subcellularLocation>
        <location evidence="1">Membrane</location>
        <topology evidence="1">Multi-pass membrane protein</topology>
    </subcellularLocation>
</comment>
<feature type="compositionally biased region" description="Acidic residues" evidence="8">
    <location>
        <begin position="942"/>
        <end position="952"/>
    </location>
</feature>
<feature type="region of interest" description="Disordered" evidence="8">
    <location>
        <begin position="25"/>
        <end position="71"/>
    </location>
</feature>
<feature type="compositionally biased region" description="Polar residues" evidence="8">
    <location>
        <begin position="972"/>
        <end position="985"/>
    </location>
</feature>
<sequence length="1082" mass="126631">MSQQNHQDNEEDNFSTTIIIKSQLRTGKKKLDQQQRQKAKKQIKEPAIIPHFSQSDSREEETTQKIETNESQDIYNTSNFFNNTLSYLRSREKEQALDITLDENIVVKGHRNNIDRSSKQNLNGKNNLDETNTQTNITIERDNQFRNYLEDKTIYTSDSKYSNQQFLQVDNQKQRIQIQPLGENFREGTEEFQIQQNQIKSTSKGTVDLIMSISKHNSEQKKHIQQNHEDLINAKNELRSLQTMKTGNRRKDSQKKLQQAQDKKAADRRQQDNILSRMNSNIMTSKLFNPINLRDIDGLDSPLESESGFQFFSDQEENEITEQKAKIDNSKRRQSRKKKEDEGLFQSDIFTQDNQLKRIYRKHPRKKWIIYPDGSFKSRWDALITLPYAIAFLDQPTEDWLIINTIVDCIFLVDIVVNFYSAYMDKEYEMIDDRKVIVKSYLYSWFIVDLLSIIPFDQIFASASYNRLARVVRIGKIYKIIKMTRLVRMLKIVKERSKFVKYLNEVLKIGIGFERLLFMILIFLVLCHITACLWIFTARFDEGSKINWIFQNEFQDYDDGTLYLTSFYYTVTTIVTVGYGDIHAYSSGEKFMSIILMIIGVIAFSFATGSLSSIISNYDASQAQLKEKMATLNDIKSKYNINADLFDDLRKTIKYDHSKNYHDVIKFMEELPFKLKIDLALEIHKNIYREIEFFKKQDKNFIVWVCPLLRPYLVTEQDYIFKEGDDIKEIYFLEKGVAGYVIPRFNNIVYIQIEKGDHFGHIDLVYDQDILNQQTNIKKKAQKNKDLVRRFTIQAIINCELQILSLENIDKMKVEFSEVFDHLFSGSRQRLQKILKLKIDAMQQCENSFQVSNASSNLQSGILNRLKNALQKANGMNSQYIQEYKNKNMKKMLTISDVNKVANYAKNRASLKQIDEELESLNESGISESGDPNSLKSKEIADDSCYDSQESSEELDDVAMYDKISKANKTKQQAFRLQGRSGSNIQEEAKAEEQEKETDVKNISEKEFILKFRRKFGYIFKKEYQKQMVEEIDMQSQQSIQQLNTRVDSLESMMQKLILTVSDIGQDVKSIKDTQIKLITPR</sequence>
<dbReference type="OrthoDB" id="421226at2759"/>
<keyword evidence="12" id="KW-1185">Reference proteome</keyword>
<dbReference type="InterPro" id="IPR005821">
    <property type="entry name" value="Ion_trans_dom"/>
</dbReference>
<evidence type="ECO:0000256" key="7">
    <source>
        <dbReference type="ARBA" id="ARBA00023303"/>
    </source>
</evidence>